<organism evidence="6 7">
    <name type="scientific">Cirrhinus mrigala</name>
    <name type="common">Mrigala</name>
    <dbReference type="NCBI Taxonomy" id="683832"/>
    <lineage>
        <taxon>Eukaryota</taxon>
        <taxon>Metazoa</taxon>
        <taxon>Chordata</taxon>
        <taxon>Craniata</taxon>
        <taxon>Vertebrata</taxon>
        <taxon>Euteleostomi</taxon>
        <taxon>Actinopterygii</taxon>
        <taxon>Neopterygii</taxon>
        <taxon>Teleostei</taxon>
        <taxon>Ostariophysi</taxon>
        <taxon>Cypriniformes</taxon>
        <taxon>Cyprinidae</taxon>
        <taxon>Labeoninae</taxon>
        <taxon>Labeonini</taxon>
        <taxon>Cirrhinus</taxon>
    </lineage>
</organism>
<dbReference type="Pfam" id="PF20805">
    <property type="entry name" value="Integrin_A_Ig_2"/>
    <property type="match status" value="1"/>
</dbReference>
<evidence type="ECO:0000256" key="1">
    <source>
        <dbReference type="ARBA" id="ARBA00004479"/>
    </source>
</evidence>
<proteinExistence type="predicted"/>
<dbReference type="PANTHER" id="PTHR23220">
    <property type="entry name" value="INTEGRIN ALPHA"/>
    <property type="match status" value="1"/>
</dbReference>
<keyword evidence="7" id="KW-1185">Reference proteome</keyword>
<dbReference type="Proteomes" id="UP001529510">
    <property type="component" value="Unassembled WGS sequence"/>
</dbReference>
<dbReference type="GO" id="GO:0007229">
    <property type="term" value="P:integrin-mediated signaling pathway"/>
    <property type="evidence" value="ECO:0007669"/>
    <property type="project" value="UniProtKB-KW"/>
</dbReference>
<protein>
    <recommendedName>
        <fullName evidence="5">Integrin alpha second immunoglobulin-like domain-containing protein</fullName>
    </recommendedName>
</protein>
<feature type="non-terminal residue" evidence="6">
    <location>
        <position position="1"/>
    </location>
</feature>
<dbReference type="GO" id="GO:0016020">
    <property type="term" value="C:membrane"/>
    <property type="evidence" value="ECO:0007669"/>
    <property type="project" value="UniProtKB-SubCell"/>
</dbReference>
<accession>A0ABD0N3Y0</accession>
<evidence type="ECO:0000259" key="5">
    <source>
        <dbReference type="Pfam" id="PF20805"/>
    </source>
</evidence>
<evidence type="ECO:0000313" key="6">
    <source>
        <dbReference type="EMBL" id="KAL0155526.1"/>
    </source>
</evidence>
<dbReference type="InterPro" id="IPR048285">
    <property type="entry name" value="Integrin_alpha_Ig-like_2"/>
</dbReference>
<evidence type="ECO:0000256" key="2">
    <source>
        <dbReference type="ARBA" id="ARBA00023037"/>
    </source>
</evidence>
<feature type="domain" description="Integrin alpha second immunoglobulin-like" evidence="5">
    <location>
        <begin position="44"/>
        <end position="149"/>
    </location>
</feature>
<dbReference type="SUPFAM" id="SSF69179">
    <property type="entry name" value="Integrin domains"/>
    <property type="match status" value="2"/>
</dbReference>
<keyword evidence="3" id="KW-0472">Membrane</keyword>
<keyword evidence="4" id="KW-0325">Glycoprotein</keyword>
<dbReference type="PANTHER" id="PTHR23220:SF21">
    <property type="entry name" value="INTEGRIN ALPHA-11"/>
    <property type="match status" value="1"/>
</dbReference>
<evidence type="ECO:0000256" key="4">
    <source>
        <dbReference type="ARBA" id="ARBA00023180"/>
    </source>
</evidence>
<evidence type="ECO:0000256" key="3">
    <source>
        <dbReference type="ARBA" id="ARBA00023136"/>
    </source>
</evidence>
<sequence length="156" mass="17868">EVTDYTRPLIFTVNVGLQNADEGPVLDDGWPTSLQSELPFWNGCDNDDQCVPNLILQSNSDLLDRRVKHTSVLTFLYFRQFCGRRERSSWPPTSGERLVEASRRKVLVEARLENRGENAYGTILHITHSPNLQFVFSKKLPDLSLSFTCIYEGFED</sequence>
<name>A0ABD0N3Y0_CIRMR</name>
<dbReference type="EMBL" id="JAMKFB020000025">
    <property type="protein sequence ID" value="KAL0155526.1"/>
    <property type="molecule type" value="Genomic_DNA"/>
</dbReference>
<gene>
    <name evidence="6" type="ORF">M9458_049789</name>
</gene>
<comment type="subcellular location">
    <subcellularLocation>
        <location evidence="1">Membrane</location>
        <topology evidence="1">Single-pass type I membrane protein</topology>
    </subcellularLocation>
</comment>
<dbReference type="InterPro" id="IPR032695">
    <property type="entry name" value="Integrin_dom_sf"/>
</dbReference>
<evidence type="ECO:0000313" key="7">
    <source>
        <dbReference type="Proteomes" id="UP001529510"/>
    </source>
</evidence>
<dbReference type="AlphaFoldDB" id="A0ABD0N3Y0"/>
<reference evidence="6 7" key="1">
    <citation type="submission" date="2024-05" db="EMBL/GenBank/DDBJ databases">
        <title>Genome sequencing and assembly of Indian major carp, Cirrhinus mrigala (Hamilton, 1822).</title>
        <authorList>
            <person name="Mohindra V."/>
            <person name="Chowdhury L.M."/>
            <person name="Lal K."/>
            <person name="Jena J.K."/>
        </authorList>
    </citation>
    <scope>NUCLEOTIDE SEQUENCE [LARGE SCALE GENOMIC DNA]</scope>
    <source>
        <strain evidence="6">CM1030</strain>
        <tissue evidence="6">Blood</tissue>
    </source>
</reference>
<comment type="caution">
    <text evidence="6">The sequence shown here is derived from an EMBL/GenBank/DDBJ whole genome shotgun (WGS) entry which is preliminary data.</text>
</comment>
<dbReference type="Gene3D" id="2.60.40.1510">
    <property type="entry name" value="ntegrin, alpha v. Chain A, domain 3"/>
    <property type="match status" value="1"/>
</dbReference>
<keyword evidence="2" id="KW-0401">Integrin</keyword>